<comment type="cofactor">
    <cofactor evidence="1">
        <name>pyridoxal 5'-phosphate</name>
        <dbReference type="ChEBI" id="CHEBI:597326"/>
    </cofactor>
</comment>
<dbReference type="InterPro" id="IPR015424">
    <property type="entry name" value="PyrdxlP-dep_Trfase"/>
</dbReference>
<evidence type="ECO:0000259" key="3">
    <source>
        <dbReference type="Pfam" id="PF01276"/>
    </source>
</evidence>
<keyword evidence="5" id="KW-1185">Reference proteome</keyword>
<dbReference type="AlphaFoldDB" id="A0AAE3AKX2"/>
<organism evidence="4 5">
    <name type="scientific">Hominenteromicrobium mulieris</name>
    <dbReference type="NCBI Taxonomy" id="2885357"/>
    <lineage>
        <taxon>Bacteria</taxon>
        <taxon>Bacillati</taxon>
        <taxon>Bacillota</taxon>
        <taxon>Clostridia</taxon>
        <taxon>Eubacteriales</taxon>
        <taxon>Oscillospiraceae</taxon>
        <taxon>Hominenteromicrobium</taxon>
    </lineage>
</organism>
<dbReference type="EMBL" id="JAJEQC010000002">
    <property type="protein sequence ID" value="MCC2136104.1"/>
    <property type="molecule type" value="Genomic_DNA"/>
</dbReference>
<proteinExistence type="predicted"/>
<comment type="caution">
    <text evidence="4">The sequence shown here is derived from an EMBL/GenBank/DDBJ whole genome shotgun (WGS) entry which is preliminary data.</text>
</comment>
<dbReference type="Gene3D" id="3.90.100.10">
    <property type="entry name" value="Orn/Lys/Arg decarboxylase, C-terminal domain"/>
    <property type="match status" value="1"/>
</dbReference>
<feature type="domain" description="Orn/Lys/Arg decarboxylases family 1 pyridoxal-P attachment site" evidence="3">
    <location>
        <begin position="38"/>
        <end position="267"/>
    </location>
</feature>
<keyword evidence="2" id="KW-0663">Pyridoxal phosphate</keyword>
<dbReference type="InterPro" id="IPR052357">
    <property type="entry name" value="Orn_Lys_Arg_decarboxylase-I"/>
</dbReference>
<name>A0AAE3AKX2_9FIRM</name>
<dbReference type="Pfam" id="PF01276">
    <property type="entry name" value="OKR_DC_1"/>
    <property type="match status" value="1"/>
</dbReference>
<evidence type="ECO:0000313" key="4">
    <source>
        <dbReference type="EMBL" id="MCC2136104.1"/>
    </source>
</evidence>
<dbReference type="SUPFAM" id="SSF53383">
    <property type="entry name" value="PLP-dependent transferases"/>
    <property type="match status" value="1"/>
</dbReference>
<keyword evidence="4" id="KW-0032">Aminotransferase</keyword>
<evidence type="ECO:0000313" key="5">
    <source>
        <dbReference type="Proteomes" id="UP001199424"/>
    </source>
</evidence>
<dbReference type="Gene3D" id="3.40.640.10">
    <property type="entry name" value="Type I PLP-dependent aspartate aminotransferase-like (Major domain)"/>
    <property type="match status" value="1"/>
</dbReference>
<dbReference type="PANTHER" id="PTHR43277:SF4">
    <property type="entry name" value="ARGININE DECARBOXYLASE"/>
    <property type="match status" value="1"/>
</dbReference>
<dbReference type="InterPro" id="IPR000310">
    <property type="entry name" value="Orn/Lys/Arg_deCO2ase_major_dom"/>
</dbReference>
<dbReference type="RefSeq" id="WP_308448668.1">
    <property type="nucleotide sequence ID" value="NZ_JAJEQC010000002.1"/>
</dbReference>
<evidence type="ECO:0000256" key="2">
    <source>
        <dbReference type="ARBA" id="ARBA00022898"/>
    </source>
</evidence>
<keyword evidence="4" id="KW-0808">Transferase</keyword>
<dbReference type="Proteomes" id="UP001199424">
    <property type="component" value="Unassembled WGS sequence"/>
</dbReference>
<protein>
    <submittedName>
        <fullName evidence="4">Aminotransferase class V-fold PLP-dependent enzyme</fullName>
    </submittedName>
</protein>
<dbReference type="GO" id="GO:0008483">
    <property type="term" value="F:transaminase activity"/>
    <property type="evidence" value="ECO:0007669"/>
    <property type="project" value="UniProtKB-KW"/>
</dbReference>
<gene>
    <name evidence="4" type="ORF">LKD31_03625</name>
</gene>
<reference evidence="4" key="1">
    <citation type="submission" date="2021-10" db="EMBL/GenBank/DDBJ databases">
        <title>Anaerobic single-cell dispensing facilitates the cultivation of human gut bacteria.</title>
        <authorList>
            <person name="Afrizal A."/>
        </authorList>
    </citation>
    <scope>NUCLEOTIDE SEQUENCE</scope>
    <source>
        <strain evidence="4">CLA-AA-H250</strain>
    </source>
</reference>
<accession>A0AAE3AKX2</accession>
<sequence length="444" mass="48044">MITAPICEFVRRYRYSGALRMHMPGHKGTALLGPEPLDLTEIEDADVLYHAEGIIRESEANAAALFGTKKTVYSAEGSSLCIRAMLYLALLHARANHKKPVIAAGRNAHKVFMTAAALLDLDIRWIYGTESVISCAITPAQLEDVIVSENPAAVYITSPDYLGNIADIKSLSTVCKKHGVLLLVDNAHGAYLHFLPEPMHPMQLGADICCDSAHKTLPVLTGGAYLHIAHGTPDMFAQRAESAMALFASTSPSYLILQSLDATNPLLATSFPAQLKACAERLDTLKAKLRAHGYALCGEERTKLCLLPKSFGYTGTALAEILTHSNIYCEFSDADHLVMMFTPETTPADFARLERALLSVLPAPAILSKPPVPPHAERVLSPREALFSPSETLPLSECKNRILADANVSCPPAVPLAVCGERLTPEVISAMEYYGTEHCTVVVE</sequence>
<evidence type="ECO:0000256" key="1">
    <source>
        <dbReference type="ARBA" id="ARBA00001933"/>
    </source>
</evidence>
<dbReference type="InterPro" id="IPR015421">
    <property type="entry name" value="PyrdxlP-dep_Trfase_major"/>
</dbReference>
<dbReference type="PANTHER" id="PTHR43277">
    <property type="entry name" value="ARGININE DECARBOXYLASE"/>
    <property type="match status" value="1"/>
</dbReference>